<dbReference type="Proteomes" id="UP000824782">
    <property type="component" value="Unassembled WGS sequence"/>
</dbReference>
<proteinExistence type="predicted"/>
<evidence type="ECO:0000313" key="3">
    <source>
        <dbReference type="Proteomes" id="UP000824782"/>
    </source>
</evidence>
<dbReference type="AlphaFoldDB" id="A0AAV7DGT1"/>
<evidence type="ECO:0000256" key="1">
    <source>
        <dbReference type="SAM" id="MobiDB-lite"/>
    </source>
</evidence>
<feature type="region of interest" description="Disordered" evidence="1">
    <location>
        <begin position="99"/>
        <end position="122"/>
    </location>
</feature>
<keyword evidence="3" id="KW-1185">Reference proteome</keyword>
<accession>A0AAV7DGT1</accession>
<name>A0AAV7DGT1_ENGPU</name>
<comment type="caution">
    <text evidence="2">The sequence shown here is derived from an EMBL/GenBank/DDBJ whole genome shotgun (WGS) entry which is preliminary data.</text>
</comment>
<gene>
    <name evidence="2" type="ORF">GDO81_001881</name>
</gene>
<protein>
    <submittedName>
        <fullName evidence="2">Uncharacterized protein</fullName>
    </submittedName>
</protein>
<dbReference type="EMBL" id="WNYA01000001">
    <property type="protein sequence ID" value="KAG8596388.1"/>
    <property type="molecule type" value="Genomic_DNA"/>
</dbReference>
<feature type="region of interest" description="Disordered" evidence="1">
    <location>
        <begin position="39"/>
        <end position="64"/>
    </location>
</feature>
<evidence type="ECO:0000313" key="2">
    <source>
        <dbReference type="EMBL" id="KAG8596388.1"/>
    </source>
</evidence>
<reference evidence="2" key="1">
    <citation type="thesis" date="2020" institute="ProQuest LLC" country="789 East Eisenhower Parkway, Ann Arbor, MI, USA">
        <title>Comparative Genomics and Chromosome Evolution.</title>
        <authorList>
            <person name="Mudd A.B."/>
        </authorList>
    </citation>
    <scope>NUCLEOTIDE SEQUENCE</scope>
    <source>
        <strain evidence="2">237g6f4</strain>
        <tissue evidence="2">Blood</tissue>
    </source>
</reference>
<sequence length="122" mass="12965">MFPPHFFHNFIGLLESQGLHSPLHYFSIRLTMQSLVPEAGGPELLGDPGANQPRWPHKGSLQRSGNPATVAAHVLLPVPGPIVNATCLGSSKEADSPIFTSMAGASTSTDAPATPKPRCDKW</sequence>
<organism evidence="2 3">
    <name type="scientific">Engystomops pustulosus</name>
    <name type="common">Tungara frog</name>
    <name type="synonym">Physalaemus pustulosus</name>
    <dbReference type="NCBI Taxonomy" id="76066"/>
    <lineage>
        <taxon>Eukaryota</taxon>
        <taxon>Metazoa</taxon>
        <taxon>Chordata</taxon>
        <taxon>Craniata</taxon>
        <taxon>Vertebrata</taxon>
        <taxon>Euteleostomi</taxon>
        <taxon>Amphibia</taxon>
        <taxon>Batrachia</taxon>
        <taxon>Anura</taxon>
        <taxon>Neobatrachia</taxon>
        <taxon>Hyloidea</taxon>
        <taxon>Leptodactylidae</taxon>
        <taxon>Leiuperinae</taxon>
        <taxon>Engystomops</taxon>
    </lineage>
</organism>